<dbReference type="AlphaFoldDB" id="A0A0B8QS81"/>
<reference evidence="6 7" key="2">
    <citation type="submission" date="2015-01" db="EMBL/GenBank/DDBJ databases">
        <authorList>
            <consortium name="NBRP consortium"/>
            <person name="Sawabe T."/>
            <person name="Meirelles P."/>
            <person name="Feng G."/>
            <person name="Sayaka M."/>
            <person name="Hattori M."/>
            <person name="Ohkuma M."/>
        </authorList>
    </citation>
    <scope>NUCLEOTIDE SEQUENCE [LARGE SCALE GENOMIC DNA]</scope>
    <source>
        <strain evidence="7">JCM 19241</strain>
    </source>
</reference>
<evidence type="ECO:0000256" key="2">
    <source>
        <dbReference type="ARBA" id="ARBA00022475"/>
    </source>
</evidence>
<dbReference type="GO" id="GO:0033228">
    <property type="term" value="P:cysteine export across plasma membrane"/>
    <property type="evidence" value="ECO:0007669"/>
    <property type="project" value="TreeGrafter"/>
</dbReference>
<dbReference type="EMBL" id="BBSC01000010">
    <property type="protein sequence ID" value="GAM77868.1"/>
    <property type="molecule type" value="Genomic_DNA"/>
</dbReference>
<dbReference type="PANTHER" id="PTHR30086">
    <property type="entry name" value="ARGININE EXPORTER PROTEIN ARGO"/>
    <property type="match status" value="1"/>
</dbReference>
<dbReference type="STRING" id="1481914.JCM19241_4532"/>
<dbReference type="PANTHER" id="PTHR30086:SF20">
    <property type="entry name" value="ARGININE EXPORTER PROTEIN ARGO-RELATED"/>
    <property type="match status" value="1"/>
</dbReference>
<keyword evidence="2" id="KW-1003">Cell membrane</keyword>
<reference evidence="6 7" key="1">
    <citation type="submission" date="2015-01" db="EMBL/GenBank/DDBJ databases">
        <title>Vibrio sp. C94 JCM 19241 whole genome shotgun sequence.</title>
        <authorList>
            <person name="Sawabe T."/>
            <person name="Meirelles P."/>
            <person name="Feng G."/>
            <person name="Sayaka M."/>
            <person name="Hattori M."/>
            <person name="Ohkuma M."/>
        </authorList>
    </citation>
    <scope>NUCLEOTIDE SEQUENCE [LARGE SCALE GENOMIC DNA]</scope>
    <source>
        <strain evidence="7">JCM 19241</strain>
    </source>
</reference>
<gene>
    <name evidence="6" type="ORF">JCM19241_4532</name>
</gene>
<keyword evidence="4" id="KW-1133">Transmembrane helix</keyword>
<keyword evidence="3" id="KW-0812">Transmembrane</keyword>
<dbReference type="GO" id="GO:0005886">
    <property type="term" value="C:plasma membrane"/>
    <property type="evidence" value="ECO:0007669"/>
    <property type="project" value="UniProtKB-SubCell"/>
</dbReference>
<dbReference type="GO" id="GO:0015171">
    <property type="term" value="F:amino acid transmembrane transporter activity"/>
    <property type="evidence" value="ECO:0007669"/>
    <property type="project" value="TreeGrafter"/>
</dbReference>
<evidence type="ECO:0000256" key="3">
    <source>
        <dbReference type="ARBA" id="ARBA00022692"/>
    </source>
</evidence>
<accession>A0A0B8QS81</accession>
<evidence type="ECO:0000256" key="4">
    <source>
        <dbReference type="ARBA" id="ARBA00022989"/>
    </source>
</evidence>
<organism evidence="6 7">
    <name type="scientific">Vibrio ishigakensis</name>
    <dbReference type="NCBI Taxonomy" id="1481914"/>
    <lineage>
        <taxon>Bacteria</taxon>
        <taxon>Pseudomonadati</taxon>
        <taxon>Pseudomonadota</taxon>
        <taxon>Gammaproteobacteria</taxon>
        <taxon>Vibrionales</taxon>
        <taxon>Vibrionaceae</taxon>
        <taxon>Vibrio</taxon>
    </lineage>
</organism>
<comment type="caution">
    <text evidence="6">The sequence shown here is derived from an EMBL/GenBank/DDBJ whole genome shotgun (WGS) entry which is preliminary data.</text>
</comment>
<evidence type="ECO:0000313" key="6">
    <source>
        <dbReference type="EMBL" id="GAM77868.1"/>
    </source>
</evidence>
<sequence length="55" mass="5758">MDLQHLLAIALFALASTGTPGPNNLMLMSSGANVGFKRTIPHMLGIMVGFSVMLA</sequence>
<evidence type="ECO:0000256" key="5">
    <source>
        <dbReference type="ARBA" id="ARBA00023136"/>
    </source>
</evidence>
<proteinExistence type="predicted"/>
<dbReference type="InterPro" id="IPR001123">
    <property type="entry name" value="LeuE-type"/>
</dbReference>
<keyword evidence="5" id="KW-0472">Membrane</keyword>
<dbReference type="Proteomes" id="UP000031666">
    <property type="component" value="Unassembled WGS sequence"/>
</dbReference>
<evidence type="ECO:0000256" key="1">
    <source>
        <dbReference type="ARBA" id="ARBA00004651"/>
    </source>
</evidence>
<name>A0A0B8QS81_9VIBR</name>
<comment type="subcellular location">
    <subcellularLocation>
        <location evidence="1">Cell membrane</location>
        <topology evidence="1">Multi-pass membrane protein</topology>
    </subcellularLocation>
</comment>
<evidence type="ECO:0000313" key="7">
    <source>
        <dbReference type="Proteomes" id="UP000031666"/>
    </source>
</evidence>
<protein>
    <submittedName>
        <fullName evidence="6">Transporter</fullName>
    </submittedName>
</protein>